<dbReference type="AlphaFoldDB" id="D4GNJ2"/>
<reference evidence="18 19" key="1">
    <citation type="journal article" date="2010" name="J. Bacteriol.">
        <title>Genome sequence of Pantoea ananatis LMG20103, the causative agent of Eucalyptus blight and dieback.</title>
        <authorList>
            <person name="De Maayer P."/>
            <person name="Chan W.Y."/>
            <person name="Venter S.N."/>
            <person name="Toth I.K."/>
            <person name="Birch P.R."/>
            <person name="Joubert F."/>
            <person name="Coutinho T.A."/>
        </authorList>
    </citation>
    <scope>NUCLEOTIDE SEQUENCE [LARGE SCALE GENOMIC DNA]</scope>
    <source>
        <strain evidence="18 19">LMG 20103</strain>
    </source>
</reference>
<organism evidence="18 19">
    <name type="scientific">Pantoea ananatis (strain LMG 20103)</name>
    <dbReference type="NCBI Taxonomy" id="706191"/>
    <lineage>
        <taxon>Bacteria</taxon>
        <taxon>Pseudomonadati</taxon>
        <taxon>Pseudomonadota</taxon>
        <taxon>Gammaproteobacteria</taxon>
        <taxon>Enterobacterales</taxon>
        <taxon>Erwiniaceae</taxon>
        <taxon>Pantoea</taxon>
    </lineage>
</organism>
<keyword evidence="14 16" id="KW-0472">Membrane</keyword>
<feature type="transmembrane region" description="Helical" evidence="16">
    <location>
        <begin position="514"/>
        <end position="533"/>
    </location>
</feature>
<evidence type="ECO:0000256" key="10">
    <source>
        <dbReference type="ARBA" id="ARBA00022692"/>
    </source>
</evidence>
<dbReference type="EMBL" id="CP001875">
    <property type="protein sequence ID" value="ADD76543.1"/>
    <property type="molecule type" value="Genomic_DNA"/>
</dbReference>
<evidence type="ECO:0000256" key="8">
    <source>
        <dbReference type="ARBA" id="ARBA00022630"/>
    </source>
</evidence>
<dbReference type="InterPro" id="IPR035906">
    <property type="entry name" value="MetI-like_sf"/>
</dbReference>
<dbReference type="SUPFAM" id="SSF51679">
    <property type="entry name" value="Bacterial luciferase-like"/>
    <property type="match status" value="1"/>
</dbReference>
<evidence type="ECO:0000256" key="5">
    <source>
        <dbReference type="ARBA" id="ARBA00022448"/>
    </source>
</evidence>
<protein>
    <recommendedName>
        <fullName evidence="4 15">Alkanesulfonate monooxygenase</fullName>
        <ecNumber evidence="4 15">1.14.14.5</ecNumber>
    </recommendedName>
    <alternativeName>
        <fullName evidence="15">FMNH2-dependent aliphatic sulfonate monooxygenase</fullName>
    </alternativeName>
</protein>
<dbReference type="STRING" id="706191.PANA_1376"/>
<dbReference type="Pfam" id="PF00296">
    <property type="entry name" value="Bac_luciferase"/>
    <property type="match status" value="1"/>
</dbReference>
<evidence type="ECO:0000256" key="14">
    <source>
        <dbReference type="ARBA" id="ARBA00023136"/>
    </source>
</evidence>
<evidence type="ECO:0000256" key="15">
    <source>
        <dbReference type="HAMAP-Rule" id="MF_01229"/>
    </source>
</evidence>
<dbReference type="eggNOG" id="COG0600">
    <property type="taxonomic scope" value="Bacteria"/>
</dbReference>
<evidence type="ECO:0000256" key="6">
    <source>
        <dbReference type="ARBA" id="ARBA00022475"/>
    </source>
</evidence>
<proteinExistence type="inferred from homology"/>
<dbReference type="PROSITE" id="PS50928">
    <property type="entry name" value="ABC_TM1"/>
    <property type="match status" value="1"/>
</dbReference>
<evidence type="ECO:0000256" key="9">
    <source>
        <dbReference type="ARBA" id="ARBA00022643"/>
    </source>
</evidence>
<keyword evidence="6" id="KW-1003">Cell membrane</keyword>
<dbReference type="FunFam" id="3.20.20.30:FF:000001">
    <property type="entry name" value="Alkanesulfonate monooxygenase"/>
    <property type="match status" value="1"/>
</dbReference>
<accession>D4GNJ2</accession>
<evidence type="ECO:0000256" key="4">
    <source>
        <dbReference type="ARBA" id="ARBA00012113"/>
    </source>
</evidence>
<comment type="subunit">
    <text evidence="15">Homotetramer.</text>
</comment>
<keyword evidence="10 16" id="KW-0812">Transmembrane</keyword>
<dbReference type="InterPro" id="IPR036661">
    <property type="entry name" value="Luciferase-like_sf"/>
</dbReference>
<keyword evidence="13 15" id="KW-0503">Monooxygenase</keyword>
<keyword evidence="7" id="KW-0997">Cell inner membrane</keyword>
<dbReference type="NCBIfam" id="TIGR03565">
    <property type="entry name" value="alk_sulf_monoox"/>
    <property type="match status" value="1"/>
</dbReference>
<dbReference type="Gene3D" id="1.10.3720.10">
    <property type="entry name" value="MetI-like"/>
    <property type="match status" value="1"/>
</dbReference>
<dbReference type="InterPro" id="IPR000515">
    <property type="entry name" value="MetI-like"/>
</dbReference>
<dbReference type="CDD" id="cd01094">
    <property type="entry name" value="Alkanesulfonate_monoxygenase"/>
    <property type="match status" value="1"/>
</dbReference>
<dbReference type="HOGENOM" id="CLU_016693_0_0_6"/>
<dbReference type="GO" id="GO:0046306">
    <property type="term" value="P:alkanesulfonate catabolic process"/>
    <property type="evidence" value="ECO:0007669"/>
    <property type="project" value="TreeGrafter"/>
</dbReference>
<evidence type="ECO:0000313" key="19">
    <source>
        <dbReference type="Proteomes" id="UP000001702"/>
    </source>
</evidence>
<dbReference type="Gene3D" id="3.20.20.30">
    <property type="entry name" value="Luciferase-like domain"/>
    <property type="match status" value="1"/>
</dbReference>
<evidence type="ECO:0000313" key="18">
    <source>
        <dbReference type="EMBL" id="ADD76543.1"/>
    </source>
</evidence>
<comment type="similarity">
    <text evidence="3">Belongs to the binding-protein-dependent transport system permease family. CysTW subfamily.</text>
</comment>
<evidence type="ECO:0000256" key="16">
    <source>
        <dbReference type="RuleBase" id="RU363032"/>
    </source>
</evidence>
<comment type="function">
    <text evidence="15">Catalyzes the desulfonation of aliphatic sulfonates.</text>
</comment>
<feature type="transmembrane region" description="Helical" evidence="16">
    <location>
        <begin position="394"/>
        <end position="414"/>
    </location>
</feature>
<evidence type="ECO:0000256" key="7">
    <source>
        <dbReference type="ARBA" id="ARBA00022519"/>
    </source>
</evidence>
<dbReference type="Proteomes" id="UP000001702">
    <property type="component" value="Chromosome"/>
</dbReference>
<dbReference type="KEGG" id="pam:PANA_1376"/>
<keyword evidence="8 15" id="KW-0285">Flavoprotein</keyword>
<dbReference type="HAMAP" id="MF_01229">
    <property type="entry name" value="Alkanesulf_monooxygen"/>
    <property type="match status" value="1"/>
</dbReference>
<dbReference type="NCBIfam" id="NF001939">
    <property type="entry name" value="PRK00719.1"/>
    <property type="match status" value="1"/>
</dbReference>
<feature type="domain" description="ABC transmembrane type-1" evidence="17">
    <location>
        <begin position="444"/>
        <end position="628"/>
    </location>
</feature>
<evidence type="ECO:0000259" key="17">
    <source>
        <dbReference type="PROSITE" id="PS50928"/>
    </source>
</evidence>
<evidence type="ECO:0000256" key="11">
    <source>
        <dbReference type="ARBA" id="ARBA00022989"/>
    </source>
</evidence>
<feature type="transmembrane region" description="Helical" evidence="16">
    <location>
        <begin position="492"/>
        <end position="508"/>
    </location>
</feature>
<dbReference type="GO" id="GO:0042918">
    <property type="term" value="P:alkanesulfonate transmembrane transport"/>
    <property type="evidence" value="ECO:0007669"/>
    <property type="project" value="UniProtKB-ARBA"/>
</dbReference>
<sequence length="649" mass="71377">MSVSVFWFLPTHGDGHYLGTAEGARPFDHAYLQQVAQAADRLGFGGVLIPTGRSCEDAWLVAASLIPVTQRLRFLVALRPGVISPTQAARQAATLDRLSNGRALFNLVTGGDPEELAGDGVFLDHRERYAESAEFTRVWRRVLEGETVDYEGKHVHVRGARLMFKPVQQPRPPLWFGGSSEPAQDLAAEQVDVYLTWGEPPALVKEKIEQVRAKAAAQGRKVRFGIRLHVIVRETNEEAWQAADKLIANVDDATIAKAQSAFQRTDSVGQQRMAALHGGRRDKLEISPNLWAGVGLVRSGAGTALVGDAPTVAARMKEYEALGIETFILSGYPHLEEAYRVGELLFPHLDLAIPQIPQPRVVQAHGEAVANDFTPEKKPRGPEEITMTRLRQSFSAALVPWLLPVLLVVVWQVASQTGWLSSRILPAPEKIVTTFWQLAVSGELWQHLAISSWRALLGFSIGGSLGLVLGLITGTSRLGERLLDTSLQMLRNVPHLALIPLVILWFGIDESAKIFLVALGTLFPIYLNTYHGIRNVDRGLVEMARSYGLSGWSLFVQVILPGALPSIMVGVRFALGLMWLTLIVAETISANAGIGYLAMNAREFLQTDVVMVAIILYALLGKLADVSALLLERVWLRWHPAYQRQEKTA</sequence>
<keyword evidence="5 16" id="KW-0813">Transport</keyword>
<evidence type="ECO:0000256" key="3">
    <source>
        <dbReference type="ARBA" id="ARBA00007069"/>
    </source>
</evidence>
<keyword evidence="11 16" id="KW-1133">Transmembrane helix</keyword>
<keyword evidence="19" id="KW-1185">Reference proteome</keyword>
<dbReference type="CDD" id="cd06261">
    <property type="entry name" value="TM_PBP2"/>
    <property type="match status" value="1"/>
</dbReference>
<dbReference type="InterPro" id="IPR050172">
    <property type="entry name" value="SsuD_RutA_monooxygenase"/>
</dbReference>
<dbReference type="EC" id="1.14.14.5" evidence="4 15"/>
<feature type="transmembrane region" description="Helical" evidence="16">
    <location>
        <begin position="554"/>
        <end position="571"/>
    </location>
</feature>
<dbReference type="InterPro" id="IPR019911">
    <property type="entry name" value="Alkanesulphonate_mOase_FMN-dep"/>
</dbReference>
<comment type="subcellular location">
    <subcellularLocation>
        <location evidence="1">Cell inner membrane</location>
        <topology evidence="1">Multi-pass membrane protein</topology>
    </subcellularLocation>
    <subcellularLocation>
        <location evidence="16">Cell membrane</location>
        <topology evidence="16">Multi-pass membrane protein</topology>
    </subcellularLocation>
</comment>
<dbReference type="SUPFAM" id="SSF161098">
    <property type="entry name" value="MetI-like"/>
    <property type="match status" value="1"/>
</dbReference>
<dbReference type="Pfam" id="PF00528">
    <property type="entry name" value="BPD_transp_1"/>
    <property type="match status" value="1"/>
</dbReference>
<dbReference type="PANTHER" id="PTHR42847">
    <property type="entry name" value="ALKANESULFONATE MONOOXYGENASE"/>
    <property type="match status" value="1"/>
</dbReference>
<evidence type="ECO:0000256" key="1">
    <source>
        <dbReference type="ARBA" id="ARBA00004429"/>
    </source>
</evidence>
<dbReference type="PANTHER" id="PTHR42847:SF4">
    <property type="entry name" value="ALKANESULFONATE MONOOXYGENASE-RELATED"/>
    <property type="match status" value="1"/>
</dbReference>
<keyword evidence="9 15" id="KW-0288">FMN</keyword>
<feature type="transmembrane region" description="Helical" evidence="16">
    <location>
        <begin position="609"/>
        <end position="631"/>
    </location>
</feature>
<feature type="transmembrane region" description="Helical" evidence="16">
    <location>
        <begin position="453"/>
        <end position="472"/>
    </location>
</feature>
<comment type="miscellaneous">
    <text evidence="15">FMNH(2) which is absolutely required for this enzymatic reaction, is provided by SsuE.</text>
</comment>
<evidence type="ECO:0000256" key="2">
    <source>
        <dbReference type="ARBA" id="ARBA00007044"/>
    </source>
</evidence>
<dbReference type="eggNOG" id="COG2141">
    <property type="taxonomic scope" value="Bacteria"/>
</dbReference>
<dbReference type="GO" id="GO:0008726">
    <property type="term" value="F:alkanesulfonate monooxygenase activity"/>
    <property type="evidence" value="ECO:0007669"/>
    <property type="project" value="UniProtKB-UniRule"/>
</dbReference>
<evidence type="ECO:0000256" key="12">
    <source>
        <dbReference type="ARBA" id="ARBA00023002"/>
    </source>
</evidence>
<dbReference type="GO" id="GO:0005886">
    <property type="term" value="C:plasma membrane"/>
    <property type="evidence" value="ECO:0007669"/>
    <property type="project" value="UniProtKB-SubCell"/>
</dbReference>
<comment type="similarity">
    <text evidence="2 15">Belongs to the SsuD family.</text>
</comment>
<evidence type="ECO:0000256" key="13">
    <source>
        <dbReference type="ARBA" id="ARBA00023033"/>
    </source>
</evidence>
<keyword evidence="12 15" id="KW-0560">Oxidoreductase</keyword>
<dbReference type="InterPro" id="IPR011251">
    <property type="entry name" value="Luciferase-like_dom"/>
</dbReference>
<dbReference type="FunFam" id="1.10.3720.10:FF:000003">
    <property type="entry name" value="Aliphatic sulfonate ABC transporter permease"/>
    <property type="match status" value="1"/>
</dbReference>
<comment type="catalytic activity">
    <reaction evidence="15">
        <text>an alkanesulfonate + FMNH2 + O2 = an aldehyde + FMN + sulfite + H2O + 2 H(+)</text>
        <dbReference type="Rhea" id="RHEA:23064"/>
        <dbReference type="ChEBI" id="CHEBI:15377"/>
        <dbReference type="ChEBI" id="CHEBI:15378"/>
        <dbReference type="ChEBI" id="CHEBI:15379"/>
        <dbReference type="ChEBI" id="CHEBI:17359"/>
        <dbReference type="ChEBI" id="CHEBI:17478"/>
        <dbReference type="ChEBI" id="CHEBI:57618"/>
        <dbReference type="ChEBI" id="CHEBI:58210"/>
        <dbReference type="ChEBI" id="CHEBI:134249"/>
        <dbReference type="EC" id="1.14.14.5"/>
    </reaction>
</comment>
<gene>
    <name evidence="15 18" type="primary">ssuD</name>
    <name evidence="18" type="ordered locus">PANA_1376</name>
</gene>
<dbReference type="NCBIfam" id="NF008470">
    <property type="entry name" value="PRK11365.1"/>
    <property type="match status" value="1"/>
</dbReference>
<feature type="transmembrane region" description="Helical" evidence="16">
    <location>
        <begin position="577"/>
        <end position="597"/>
    </location>
</feature>
<name>D4GNJ2_PANAM</name>